<sequence length="160" mass="18670">MKKYLLIGVLSLNLLISCNLGFSGTLGGGNVYRFDCDKNQLNFYLDSIEKNNVSLRIPEDWKMYDDWDETGYSFLQGKIFYINEKNVNVEEMYYVSVIPPLEKTTTAGVSIRSVFRAKEYLLGWKTFEDLPRSEKKEIEERFKNRVLSQLPLKILSVEEK</sequence>
<comment type="caution">
    <text evidence="2">The sequence shown here is derived from an EMBL/GenBank/DDBJ whole genome shotgun (WGS) entry which is preliminary data.</text>
</comment>
<keyword evidence="3" id="KW-1185">Reference proteome</keyword>
<dbReference type="AlphaFoldDB" id="A0A502E7G0"/>
<name>A0A502E7G0_9FLAO</name>
<proteinExistence type="predicted"/>
<evidence type="ECO:0000313" key="2">
    <source>
        <dbReference type="EMBL" id="TPG33294.1"/>
    </source>
</evidence>
<feature type="chain" id="PRO_5021427339" description="Lipoprotein" evidence="1">
    <location>
        <begin position="22"/>
        <end position="160"/>
    </location>
</feature>
<dbReference type="RefSeq" id="WP_140511568.1">
    <property type="nucleotide sequence ID" value="NZ_RCZH01000022.1"/>
</dbReference>
<organism evidence="2 3">
    <name type="scientific">Flavobacterium pectinovorum</name>
    <dbReference type="NCBI Taxonomy" id="29533"/>
    <lineage>
        <taxon>Bacteria</taxon>
        <taxon>Pseudomonadati</taxon>
        <taxon>Bacteroidota</taxon>
        <taxon>Flavobacteriia</taxon>
        <taxon>Flavobacteriales</taxon>
        <taxon>Flavobacteriaceae</taxon>
        <taxon>Flavobacterium</taxon>
    </lineage>
</organism>
<dbReference type="EMBL" id="RCZH01000022">
    <property type="protein sequence ID" value="TPG33294.1"/>
    <property type="molecule type" value="Genomic_DNA"/>
</dbReference>
<keyword evidence="1" id="KW-0732">Signal</keyword>
<evidence type="ECO:0008006" key="4">
    <source>
        <dbReference type="Google" id="ProtNLM"/>
    </source>
</evidence>
<protein>
    <recommendedName>
        <fullName evidence="4">Lipoprotein</fullName>
    </recommendedName>
</protein>
<evidence type="ECO:0000313" key="3">
    <source>
        <dbReference type="Proteomes" id="UP000319700"/>
    </source>
</evidence>
<evidence type="ECO:0000256" key="1">
    <source>
        <dbReference type="SAM" id="SignalP"/>
    </source>
</evidence>
<dbReference type="OrthoDB" id="1371764at2"/>
<dbReference type="PROSITE" id="PS51257">
    <property type="entry name" value="PROKAR_LIPOPROTEIN"/>
    <property type="match status" value="1"/>
</dbReference>
<accession>A0A502E7G0</accession>
<gene>
    <name evidence="2" type="ORF">EAH81_24525</name>
</gene>
<feature type="signal peptide" evidence="1">
    <location>
        <begin position="1"/>
        <end position="21"/>
    </location>
</feature>
<dbReference type="Proteomes" id="UP000319700">
    <property type="component" value="Unassembled WGS sequence"/>
</dbReference>
<reference evidence="2 3" key="1">
    <citation type="journal article" date="2019" name="Environ. Microbiol.">
        <title>Species interactions and distinct microbial communities in high Arctic permafrost affected cryosols are associated with the CH4 and CO2 gas fluxes.</title>
        <authorList>
            <person name="Altshuler I."/>
            <person name="Hamel J."/>
            <person name="Turney S."/>
            <person name="Magnuson E."/>
            <person name="Levesque R."/>
            <person name="Greer C."/>
            <person name="Whyte L.G."/>
        </authorList>
    </citation>
    <scope>NUCLEOTIDE SEQUENCE [LARGE SCALE GENOMIC DNA]</scope>
    <source>
        <strain evidence="2 3">42</strain>
    </source>
</reference>